<dbReference type="Proteomes" id="UP001153555">
    <property type="component" value="Unassembled WGS sequence"/>
</dbReference>
<dbReference type="OrthoDB" id="1918594at2759"/>
<comment type="caution">
    <text evidence="2">The sequence shown here is derived from an EMBL/GenBank/DDBJ whole genome shotgun (WGS) entry which is preliminary data.</text>
</comment>
<dbReference type="InterPro" id="IPR013187">
    <property type="entry name" value="F-box-assoc_dom_typ3"/>
</dbReference>
<proteinExistence type="predicted"/>
<sequence length="398" mass="46563">MVIFCSDLLHEEFRSNPKFAADTQSPTGVVARDNRTTSYYFRRRYKLPNLESLPDELLLGILVRLPAHVIQDSVGLVCPKWYRLTRTRDFIHEHFQRATSGLILHSMMFPEEIIFISMKEGRVEKFRFRKEYYCNIWSSCNGLVFGISSHIKSDLCIFNPATNQHYDLPPIYNRICSIFFSCLAFAAASKEYKVVLCHQEIEIVYCAIVTVGVDTSWRHVPVQHLSETSRTVLCKEFPWTTQGFVHWIKDGFDTMLTLNVEIETISESQVPLPLAHRGKRKFYLPTERYLTVLVALGKYSWDVWQMESETGEWLKVFSIDLEDEKWRFDWFSRDCDENYIRPVGWIDYPDVLVFNPPPGNRSCIVYKVRTREIDSFELSTLGGFYIFRFHKSSLLSVG</sequence>
<dbReference type="InterPro" id="IPR017451">
    <property type="entry name" value="F-box-assoc_interact_dom"/>
</dbReference>
<dbReference type="InterPro" id="IPR001810">
    <property type="entry name" value="F-box_dom"/>
</dbReference>
<dbReference type="SUPFAM" id="SSF81383">
    <property type="entry name" value="F-box domain"/>
    <property type="match status" value="1"/>
</dbReference>
<dbReference type="InterPro" id="IPR036047">
    <property type="entry name" value="F-box-like_dom_sf"/>
</dbReference>
<evidence type="ECO:0000313" key="3">
    <source>
        <dbReference type="Proteomes" id="UP001153555"/>
    </source>
</evidence>
<dbReference type="PANTHER" id="PTHR31672">
    <property type="entry name" value="BNACNNG10540D PROTEIN"/>
    <property type="match status" value="1"/>
</dbReference>
<dbReference type="NCBIfam" id="TIGR01640">
    <property type="entry name" value="F_box_assoc_1"/>
    <property type="match status" value="1"/>
</dbReference>
<name>A0A9N7RJ46_STRHE</name>
<evidence type="ECO:0000313" key="2">
    <source>
        <dbReference type="EMBL" id="CAA0832780.1"/>
    </source>
</evidence>
<dbReference type="PANTHER" id="PTHR31672:SF13">
    <property type="entry name" value="F-BOX PROTEIN CPR30-LIKE"/>
    <property type="match status" value="1"/>
</dbReference>
<keyword evidence="3" id="KW-1185">Reference proteome</keyword>
<protein>
    <recommendedName>
        <fullName evidence="1">F-box domain-containing protein</fullName>
    </recommendedName>
</protein>
<dbReference type="Gene3D" id="1.20.1280.50">
    <property type="match status" value="1"/>
</dbReference>
<dbReference type="Pfam" id="PF08268">
    <property type="entry name" value="FBA_3"/>
    <property type="match status" value="1"/>
</dbReference>
<dbReference type="InterPro" id="IPR050796">
    <property type="entry name" value="SCF_F-box_component"/>
</dbReference>
<gene>
    <name evidence="2" type="ORF">SHERM_28054</name>
</gene>
<accession>A0A9N7RJ46</accession>
<reference evidence="2" key="1">
    <citation type="submission" date="2019-12" db="EMBL/GenBank/DDBJ databases">
        <authorList>
            <person name="Scholes J."/>
        </authorList>
    </citation>
    <scope>NUCLEOTIDE SEQUENCE</scope>
</reference>
<dbReference type="EMBL" id="CACSLK010027837">
    <property type="protein sequence ID" value="CAA0832780.1"/>
    <property type="molecule type" value="Genomic_DNA"/>
</dbReference>
<dbReference type="AlphaFoldDB" id="A0A9N7RJ46"/>
<dbReference type="PROSITE" id="PS50181">
    <property type="entry name" value="FBOX"/>
    <property type="match status" value="1"/>
</dbReference>
<feature type="domain" description="F-box" evidence="1">
    <location>
        <begin position="47"/>
        <end position="98"/>
    </location>
</feature>
<organism evidence="2 3">
    <name type="scientific">Striga hermonthica</name>
    <name type="common">Purple witchweed</name>
    <name type="synonym">Buchnera hermonthica</name>
    <dbReference type="NCBI Taxonomy" id="68872"/>
    <lineage>
        <taxon>Eukaryota</taxon>
        <taxon>Viridiplantae</taxon>
        <taxon>Streptophyta</taxon>
        <taxon>Embryophyta</taxon>
        <taxon>Tracheophyta</taxon>
        <taxon>Spermatophyta</taxon>
        <taxon>Magnoliopsida</taxon>
        <taxon>eudicotyledons</taxon>
        <taxon>Gunneridae</taxon>
        <taxon>Pentapetalae</taxon>
        <taxon>asterids</taxon>
        <taxon>lamiids</taxon>
        <taxon>Lamiales</taxon>
        <taxon>Orobanchaceae</taxon>
        <taxon>Buchnereae</taxon>
        <taxon>Striga</taxon>
    </lineage>
</organism>
<evidence type="ECO:0000259" key="1">
    <source>
        <dbReference type="PROSITE" id="PS50181"/>
    </source>
</evidence>